<dbReference type="InParanoid" id="A0A0H2RKT3"/>
<dbReference type="InterPro" id="IPR036291">
    <property type="entry name" value="NAD(P)-bd_dom_sf"/>
</dbReference>
<comment type="similarity">
    <text evidence="1 3">Belongs to the short-chain dehydrogenases/reductases (SDR) family.</text>
</comment>
<keyword evidence="2" id="KW-0521">NADP</keyword>
<evidence type="ECO:0000313" key="4">
    <source>
        <dbReference type="EMBL" id="KLO10068.1"/>
    </source>
</evidence>
<protein>
    <submittedName>
        <fullName evidence="4">NAD-binding protein</fullName>
    </submittedName>
</protein>
<dbReference type="OrthoDB" id="498125at2759"/>
<dbReference type="GO" id="GO:0016616">
    <property type="term" value="F:oxidoreductase activity, acting on the CH-OH group of donors, NAD or NADP as acceptor"/>
    <property type="evidence" value="ECO:0007669"/>
    <property type="project" value="TreeGrafter"/>
</dbReference>
<organism evidence="4 5">
    <name type="scientific">Schizopora paradoxa</name>
    <dbReference type="NCBI Taxonomy" id="27342"/>
    <lineage>
        <taxon>Eukaryota</taxon>
        <taxon>Fungi</taxon>
        <taxon>Dikarya</taxon>
        <taxon>Basidiomycota</taxon>
        <taxon>Agaricomycotina</taxon>
        <taxon>Agaricomycetes</taxon>
        <taxon>Hymenochaetales</taxon>
        <taxon>Schizoporaceae</taxon>
        <taxon>Schizopora</taxon>
    </lineage>
</organism>
<evidence type="ECO:0000313" key="5">
    <source>
        <dbReference type="Proteomes" id="UP000053477"/>
    </source>
</evidence>
<dbReference type="GO" id="GO:0048038">
    <property type="term" value="F:quinone binding"/>
    <property type="evidence" value="ECO:0007669"/>
    <property type="project" value="TreeGrafter"/>
</dbReference>
<name>A0A0H2RKT3_9AGAM</name>
<dbReference type="SUPFAM" id="SSF51735">
    <property type="entry name" value="NAD(P)-binding Rossmann-fold domains"/>
    <property type="match status" value="1"/>
</dbReference>
<dbReference type="FunFam" id="3.40.50.720:FF:000084">
    <property type="entry name" value="Short-chain dehydrogenase reductase"/>
    <property type="match status" value="1"/>
</dbReference>
<reference evidence="4 5" key="1">
    <citation type="submission" date="2015-04" db="EMBL/GenBank/DDBJ databases">
        <title>Complete genome sequence of Schizopora paradoxa KUC8140, a cosmopolitan wood degrader in East Asia.</title>
        <authorList>
            <consortium name="DOE Joint Genome Institute"/>
            <person name="Min B."/>
            <person name="Park H."/>
            <person name="Jang Y."/>
            <person name="Kim J.-J."/>
            <person name="Kim K.H."/>
            <person name="Pangilinan J."/>
            <person name="Lipzen A."/>
            <person name="Riley R."/>
            <person name="Grigoriev I.V."/>
            <person name="Spatafora J.W."/>
            <person name="Choi I.-G."/>
        </authorList>
    </citation>
    <scope>NUCLEOTIDE SEQUENCE [LARGE SCALE GENOMIC DNA]</scope>
    <source>
        <strain evidence="4 5">KUC8140</strain>
    </source>
</reference>
<dbReference type="InterPro" id="IPR020904">
    <property type="entry name" value="Sc_DH/Rdtase_CS"/>
</dbReference>
<dbReference type="AlphaFoldDB" id="A0A0H2RKT3"/>
<dbReference type="PANTHER" id="PTHR42760">
    <property type="entry name" value="SHORT-CHAIN DEHYDROGENASES/REDUCTASES FAMILY MEMBER"/>
    <property type="match status" value="1"/>
</dbReference>
<dbReference type="InterPro" id="IPR002347">
    <property type="entry name" value="SDR_fam"/>
</dbReference>
<dbReference type="PRINTS" id="PR00080">
    <property type="entry name" value="SDRFAMILY"/>
</dbReference>
<dbReference type="STRING" id="27342.A0A0H2RKT3"/>
<dbReference type="Gene3D" id="3.40.50.720">
    <property type="entry name" value="NAD(P)-binding Rossmann-like Domain"/>
    <property type="match status" value="1"/>
</dbReference>
<dbReference type="PRINTS" id="PR00081">
    <property type="entry name" value="GDHRDH"/>
</dbReference>
<dbReference type="FunCoup" id="A0A0H2RKT3">
    <property type="interactions" value="22"/>
</dbReference>
<dbReference type="Pfam" id="PF00106">
    <property type="entry name" value="adh_short"/>
    <property type="match status" value="1"/>
</dbReference>
<sequence length="254" mass="26615">MTSIKFAPQTAIVTGAARGIGRSIALRLADDGLDVTVNDIENKLEALNAVADEIRSKGRKALVVIADCTQESEVQHIVDETVKELGRLDVMVANAGIGGAGSILKLPLADWEKVWAVNVRGVFLCYQIAARQMVKQGNGGRIIGASSVLGKKGNALLGAYSSSKFAVRGLTQCAALELGEHGITVNAYAPGIIQTDLIGPVLSGPGSLRDLMKIPDATLGQPENIASIVSYLVKPEAHFITGQSIIVDGGVQFD</sequence>
<dbReference type="GO" id="GO:0006633">
    <property type="term" value="P:fatty acid biosynthetic process"/>
    <property type="evidence" value="ECO:0007669"/>
    <property type="project" value="TreeGrafter"/>
</dbReference>
<keyword evidence="5" id="KW-1185">Reference proteome</keyword>
<dbReference type="EMBL" id="KQ086037">
    <property type="protein sequence ID" value="KLO10068.1"/>
    <property type="molecule type" value="Genomic_DNA"/>
</dbReference>
<accession>A0A0H2RKT3</accession>
<dbReference type="PANTHER" id="PTHR42760:SF121">
    <property type="entry name" value="3-OXOACYL-(ACYL-CARRIER-PROTEIN) REDUCTASE"/>
    <property type="match status" value="1"/>
</dbReference>
<evidence type="ECO:0000256" key="2">
    <source>
        <dbReference type="ARBA" id="ARBA00022857"/>
    </source>
</evidence>
<gene>
    <name evidence="4" type="ORF">SCHPADRAFT_943163</name>
</gene>
<proteinExistence type="inferred from homology"/>
<evidence type="ECO:0000256" key="3">
    <source>
        <dbReference type="RuleBase" id="RU000363"/>
    </source>
</evidence>
<evidence type="ECO:0000256" key="1">
    <source>
        <dbReference type="ARBA" id="ARBA00006484"/>
    </source>
</evidence>
<dbReference type="PROSITE" id="PS00061">
    <property type="entry name" value="ADH_SHORT"/>
    <property type="match status" value="1"/>
</dbReference>
<dbReference type="Proteomes" id="UP000053477">
    <property type="component" value="Unassembled WGS sequence"/>
</dbReference>